<feature type="compositionally biased region" description="Pro residues" evidence="2">
    <location>
        <begin position="1"/>
        <end position="14"/>
    </location>
</feature>
<feature type="region of interest" description="Disordered" evidence="2">
    <location>
        <begin position="1"/>
        <end position="42"/>
    </location>
</feature>
<dbReference type="AlphaFoldDB" id="A0A1D1XIQ2"/>
<feature type="non-terminal residue" evidence="4">
    <location>
        <position position="1"/>
    </location>
</feature>
<name>A0A1D1XIQ2_9ARAE</name>
<feature type="coiled-coil region" evidence="1">
    <location>
        <begin position="53"/>
        <end position="80"/>
    </location>
</feature>
<reference evidence="4" key="1">
    <citation type="submission" date="2015-07" db="EMBL/GenBank/DDBJ databases">
        <title>Transcriptome Assembly of Anthurium amnicola.</title>
        <authorList>
            <person name="Suzuki J."/>
        </authorList>
    </citation>
    <scope>NUCLEOTIDE SEQUENCE</scope>
</reference>
<organism evidence="4">
    <name type="scientific">Anthurium amnicola</name>
    <dbReference type="NCBI Taxonomy" id="1678845"/>
    <lineage>
        <taxon>Eukaryota</taxon>
        <taxon>Viridiplantae</taxon>
        <taxon>Streptophyta</taxon>
        <taxon>Embryophyta</taxon>
        <taxon>Tracheophyta</taxon>
        <taxon>Spermatophyta</taxon>
        <taxon>Magnoliopsida</taxon>
        <taxon>Liliopsida</taxon>
        <taxon>Araceae</taxon>
        <taxon>Pothoideae</taxon>
        <taxon>Potheae</taxon>
        <taxon>Anthurium</taxon>
    </lineage>
</organism>
<proteinExistence type="predicted"/>
<feature type="domain" description="Myb/SANT-like" evidence="3">
    <location>
        <begin position="103"/>
        <end position="198"/>
    </location>
</feature>
<evidence type="ECO:0000313" key="4">
    <source>
        <dbReference type="EMBL" id="JAT42275.1"/>
    </source>
</evidence>
<dbReference type="InterPro" id="IPR024752">
    <property type="entry name" value="Myb/SANT-like_dom"/>
</dbReference>
<accession>A0A1D1XIQ2</accession>
<protein>
    <submittedName>
        <fullName evidence="4">UvrABC system protein C</fullName>
    </submittedName>
</protein>
<dbReference type="EMBL" id="GDJX01025661">
    <property type="protein sequence ID" value="JAT42275.1"/>
    <property type="molecule type" value="Transcribed_RNA"/>
</dbReference>
<feature type="compositionally biased region" description="Low complexity" evidence="2">
    <location>
        <begin position="15"/>
        <end position="33"/>
    </location>
</feature>
<evidence type="ECO:0000256" key="2">
    <source>
        <dbReference type="SAM" id="MobiDB-lite"/>
    </source>
</evidence>
<dbReference type="Pfam" id="PF12776">
    <property type="entry name" value="Myb_DNA-bind_3"/>
    <property type="match status" value="1"/>
</dbReference>
<dbReference type="PANTHER" id="PTHR47584:SF14">
    <property type="entry name" value="L10-INTERACTING MYB DOMAIN-CONTAINING PROTEIN-LIKE"/>
    <property type="match status" value="1"/>
</dbReference>
<feature type="region of interest" description="Disordered" evidence="2">
    <location>
        <begin position="271"/>
        <end position="312"/>
    </location>
</feature>
<sequence length="400" mass="44772">GSQPVPPHRLPPAPRAQLRGRAAAAAMASSSVGGSRGDPTGASMCKPDGQDAVAALQAQVRSLRRRLQLVEHENQMLLTRMSSCRQCYKMGLKGKLSSQCKANWTDEYKKAFIDICLDEVRKGNRPTTSFNRSGWVNITERFNDLKGTKYVKGQFKNLYAVMRESWREWKCLVNRTNGWGWDPVLQTIDCDPQTWEEYCKNHKQAKQFLTRPLLYEDDLDELFKGTITADGETYCSSEPDVAGIPVKELSATLGTDQFGGAYPLDTFEPSSAQAENDEVLSEEPCRSRNKRQSVSTTYKHKKKKKMRSDVHSPRANLNSIAHVQLANASGTSIGSPSHPPSVADVIRLLDHVEDVEMGSDLYLGALRVLKDTTEREFFVALDPRVRSAWLRNIVYGSKNN</sequence>
<dbReference type="PANTHER" id="PTHR47584">
    <property type="match status" value="1"/>
</dbReference>
<evidence type="ECO:0000259" key="3">
    <source>
        <dbReference type="Pfam" id="PF12776"/>
    </source>
</evidence>
<gene>
    <name evidence="4" type="primary">uvrC_2</name>
    <name evidence="4" type="ORF">g.36792</name>
</gene>
<keyword evidence="1" id="KW-0175">Coiled coil</keyword>
<dbReference type="InterPro" id="IPR045026">
    <property type="entry name" value="LIMYB"/>
</dbReference>
<evidence type="ECO:0000256" key="1">
    <source>
        <dbReference type="SAM" id="Coils"/>
    </source>
</evidence>